<comment type="caution">
    <text evidence="1">The sequence shown here is derived from an EMBL/GenBank/DDBJ whole genome shotgun (WGS) entry which is preliminary data.</text>
</comment>
<protein>
    <submittedName>
        <fullName evidence="1">Uncharacterized protein</fullName>
    </submittedName>
</protein>
<gene>
    <name evidence="1" type="ORF">M23134_02940</name>
</gene>
<keyword evidence="2" id="KW-1185">Reference proteome</keyword>
<proteinExistence type="predicted"/>
<organism evidence="1 2">
    <name type="scientific">Microscilla marina ATCC 23134</name>
    <dbReference type="NCBI Taxonomy" id="313606"/>
    <lineage>
        <taxon>Bacteria</taxon>
        <taxon>Pseudomonadati</taxon>
        <taxon>Bacteroidota</taxon>
        <taxon>Cytophagia</taxon>
        <taxon>Cytophagales</taxon>
        <taxon>Microscillaceae</taxon>
        <taxon>Microscilla</taxon>
    </lineage>
</organism>
<dbReference type="EMBL" id="AAWS01000031">
    <property type="protein sequence ID" value="EAY26689.1"/>
    <property type="molecule type" value="Genomic_DNA"/>
</dbReference>
<dbReference type="Proteomes" id="UP000004095">
    <property type="component" value="Unassembled WGS sequence"/>
</dbReference>
<evidence type="ECO:0000313" key="2">
    <source>
        <dbReference type="Proteomes" id="UP000004095"/>
    </source>
</evidence>
<reference evidence="1 2" key="1">
    <citation type="submission" date="2007-01" db="EMBL/GenBank/DDBJ databases">
        <authorList>
            <person name="Haygood M."/>
            <person name="Podell S."/>
            <person name="Anderson C."/>
            <person name="Hopkinson B."/>
            <person name="Roe K."/>
            <person name="Barbeau K."/>
            <person name="Gaasterland T."/>
            <person name="Ferriera S."/>
            <person name="Johnson J."/>
            <person name="Kravitz S."/>
            <person name="Beeson K."/>
            <person name="Sutton G."/>
            <person name="Rogers Y.-H."/>
            <person name="Friedman R."/>
            <person name="Frazier M."/>
            <person name="Venter J.C."/>
        </authorList>
    </citation>
    <scope>NUCLEOTIDE SEQUENCE [LARGE SCALE GENOMIC DNA]</scope>
    <source>
        <strain evidence="1 2">ATCC 23134</strain>
    </source>
</reference>
<sequence length="115" mass="12919">MGKTSFFAATLIAKLLRKVCTTLTYQPEFSQLNDVAQIGQEVLRQLFAEFKQARSELFLSQDETMSTLLLAVTDHQQKTVWIVGIGDGIVVINDEVKILDQNTSPITWAIISIKF</sequence>
<accession>A1ZSE1</accession>
<name>A1ZSE1_MICM2</name>
<evidence type="ECO:0000313" key="1">
    <source>
        <dbReference type="EMBL" id="EAY26689.1"/>
    </source>
</evidence>
<dbReference type="AlphaFoldDB" id="A1ZSE1"/>